<evidence type="ECO:0000256" key="1">
    <source>
        <dbReference type="ARBA" id="ARBA00010529"/>
    </source>
</evidence>
<comment type="similarity">
    <text evidence="1 3">Belongs to the bacterial histone-like protein family.</text>
</comment>
<dbReference type="InterPro" id="IPR020816">
    <property type="entry name" value="Histone-like_DNA-bd_CS"/>
</dbReference>
<dbReference type="Pfam" id="PF00216">
    <property type="entry name" value="Bac_DNA_binding"/>
    <property type="match status" value="1"/>
</dbReference>
<dbReference type="CDD" id="cd13832">
    <property type="entry name" value="IHF"/>
    <property type="match status" value="1"/>
</dbReference>
<dbReference type="InterPro" id="IPR010992">
    <property type="entry name" value="IHF-like_DNA-bd_dom_sf"/>
</dbReference>
<gene>
    <name evidence="4" type="ORF">SAMN05444001_101370</name>
</gene>
<dbReference type="GO" id="GO:0003677">
    <property type="term" value="F:DNA binding"/>
    <property type="evidence" value="ECO:0007669"/>
    <property type="project" value="UniProtKB-KW"/>
</dbReference>
<comment type="caution">
    <text evidence="4">The sequence shown here is derived from an EMBL/GenBank/DDBJ whole genome shotgun (WGS) entry which is preliminary data.</text>
</comment>
<dbReference type="PROSITE" id="PS00045">
    <property type="entry name" value="HISTONE_LIKE"/>
    <property type="match status" value="1"/>
</dbReference>
<dbReference type="SUPFAM" id="SSF47729">
    <property type="entry name" value="IHF-like DNA-binding proteins"/>
    <property type="match status" value="1"/>
</dbReference>
<dbReference type="Gene3D" id="4.10.520.10">
    <property type="entry name" value="IHF-like DNA-binding proteins"/>
    <property type="match status" value="1"/>
</dbReference>
<dbReference type="PRINTS" id="PR01727">
    <property type="entry name" value="DNABINDINGHU"/>
</dbReference>
<keyword evidence="2 4" id="KW-0238">DNA-binding</keyword>
<dbReference type="RefSeq" id="WP_103982297.1">
    <property type="nucleotide sequence ID" value="NZ_FNVS01000001.1"/>
</dbReference>
<dbReference type="InterPro" id="IPR000119">
    <property type="entry name" value="Hist_DNA-bd"/>
</dbReference>
<dbReference type="AlphaFoldDB" id="A0A8G2F397"/>
<evidence type="ECO:0000256" key="3">
    <source>
        <dbReference type="RuleBase" id="RU003939"/>
    </source>
</evidence>
<dbReference type="GO" id="GO:0030527">
    <property type="term" value="F:structural constituent of chromatin"/>
    <property type="evidence" value="ECO:0007669"/>
    <property type="project" value="InterPro"/>
</dbReference>
<proteinExistence type="inferred from homology"/>
<organism evidence="4 5">
    <name type="scientific">Parabacteroides chinchillae</name>
    <dbReference type="NCBI Taxonomy" id="871327"/>
    <lineage>
        <taxon>Bacteria</taxon>
        <taxon>Pseudomonadati</taxon>
        <taxon>Bacteroidota</taxon>
        <taxon>Bacteroidia</taxon>
        <taxon>Bacteroidales</taxon>
        <taxon>Tannerellaceae</taxon>
        <taxon>Parabacteroides</taxon>
    </lineage>
</organism>
<reference evidence="4 5" key="1">
    <citation type="submission" date="2016-10" db="EMBL/GenBank/DDBJ databases">
        <authorList>
            <person name="Varghese N."/>
            <person name="Submissions S."/>
        </authorList>
    </citation>
    <scope>NUCLEOTIDE SEQUENCE [LARGE SCALE GENOMIC DNA]</scope>
    <source>
        <strain evidence="4 5">DSM 29073</strain>
    </source>
</reference>
<dbReference type="PANTHER" id="PTHR33175">
    <property type="entry name" value="DNA-BINDING PROTEIN HU"/>
    <property type="match status" value="1"/>
</dbReference>
<protein>
    <submittedName>
        <fullName evidence="4">DNA-binding protein HU-beta/integration host factor subunit alpha</fullName>
    </submittedName>
</protein>
<dbReference type="GO" id="GO:0005829">
    <property type="term" value="C:cytosol"/>
    <property type="evidence" value="ECO:0007669"/>
    <property type="project" value="TreeGrafter"/>
</dbReference>
<dbReference type="SMART" id="SM00411">
    <property type="entry name" value="BHL"/>
    <property type="match status" value="1"/>
</dbReference>
<dbReference type="PANTHER" id="PTHR33175:SF2">
    <property type="entry name" value="INTEGRATION HOST FACTOR SUBUNIT ALPHA"/>
    <property type="match status" value="1"/>
</dbReference>
<dbReference type="Proteomes" id="UP000236725">
    <property type="component" value="Unassembled WGS sequence"/>
</dbReference>
<accession>A0A8G2F397</accession>
<name>A0A8G2F397_9BACT</name>
<evidence type="ECO:0000256" key="2">
    <source>
        <dbReference type="ARBA" id="ARBA00023125"/>
    </source>
</evidence>
<sequence>MNKTDFIEVLSQEMDMPKVVIKDFITTFLQVATEELSKEDGEIVFQGFGVFSIWDQVERPGRNPKTGKPCLIRARKSIKFKPSRFLIRGLNKR</sequence>
<dbReference type="EMBL" id="FNVS01000001">
    <property type="protein sequence ID" value="SEF48321.1"/>
    <property type="molecule type" value="Genomic_DNA"/>
</dbReference>
<evidence type="ECO:0000313" key="4">
    <source>
        <dbReference type="EMBL" id="SEF48321.1"/>
    </source>
</evidence>
<evidence type="ECO:0000313" key="5">
    <source>
        <dbReference type="Proteomes" id="UP000236725"/>
    </source>
</evidence>
<keyword evidence="5" id="KW-1185">Reference proteome</keyword>